<dbReference type="EMBL" id="JACAGC010000011">
    <property type="protein sequence ID" value="KAF6333410.1"/>
    <property type="molecule type" value="Genomic_DNA"/>
</dbReference>
<dbReference type="AlphaFoldDB" id="A0A7J7W863"/>
<reference evidence="2 3" key="1">
    <citation type="journal article" date="2020" name="Nature">
        <title>Six reference-quality genomes reveal evolution of bat adaptations.</title>
        <authorList>
            <person name="Jebb D."/>
            <person name="Huang Z."/>
            <person name="Pippel M."/>
            <person name="Hughes G.M."/>
            <person name="Lavrichenko K."/>
            <person name="Devanna P."/>
            <person name="Winkler S."/>
            <person name="Jermiin L.S."/>
            <person name="Skirmuntt E.C."/>
            <person name="Katzourakis A."/>
            <person name="Burkitt-Gray L."/>
            <person name="Ray D.A."/>
            <person name="Sullivan K.A.M."/>
            <person name="Roscito J.G."/>
            <person name="Kirilenko B.M."/>
            <person name="Davalos L.M."/>
            <person name="Corthals A.P."/>
            <person name="Power M.L."/>
            <person name="Jones G."/>
            <person name="Ransome R.D."/>
            <person name="Dechmann D.K.N."/>
            <person name="Locatelli A.G."/>
            <person name="Puechmaille S.J."/>
            <person name="Fedrigo O."/>
            <person name="Jarvis E.D."/>
            <person name="Hiller M."/>
            <person name="Vernes S.C."/>
            <person name="Myers E.W."/>
            <person name="Teeling E.C."/>
        </authorList>
    </citation>
    <scope>NUCLEOTIDE SEQUENCE [LARGE SCALE GENOMIC DNA]</scope>
    <source>
        <strain evidence="2">MRhiFer1</strain>
        <tissue evidence="2">Lung</tissue>
    </source>
</reference>
<dbReference type="Proteomes" id="UP000585614">
    <property type="component" value="Unassembled WGS sequence"/>
</dbReference>
<proteinExistence type="predicted"/>
<evidence type="ECO:0000313" key="3">
    <source>
        <dbReference type="Proteomes" id="UP000585614"/>
    </source>
</evidence>
<evidence type="ECO:0000313" key="2">
    <source>
        <dbReference type="EMBL" id="KAF6333410.1"/>
    </source>
</evidence>
<gene>
    <name evidence="2" type="ORF">mRhiFer1_008168</name>
</gene>
<comment type="caution">
    <text evidence="2">The sequence shown here is derived from an EMBL/GenBank/DDBJ whole genome shotgun (WGS) entry which is preliminary data.</text>
</comment>
<evidence type="ECO:0000256" key="1">
    <source>
        <dbReference type="SAM" id="MobiDB-lite"/>
    </source>
</evidence>
<accession>A0A7J7W863</accession>
<organism evidence="2 3">
    <name type="scientific">Rhinolophus ferrumequinum</name>
    <name type="common">Greater horseshoe bat</name>
    <dbReference type="NCBI Taxonomy" id="59479"/>
    <lineage>
        <taxon>Eukaryota</taxon>
        <taxon>Metazoa</taxon>
        <taxon>Chordata</taxon>
        <taxon>Craniata</taxon>
        <taxon>Vertebrata</taxon>
        <taxon>Euteleostomi</taxon>
        <taxon>Mammalia</taxon>
        <taxon>Eutheria</taxon>
        <taxon>Laurasiatheria</taxon>
        <taxon>Chiroptera</taxon>
        <taxon>Yinpterochiroptera</taxon>
        <taxon>Rhinolophoidea</taxon>
        <taxon>Rhinolophidae</taxon>
        <taxon>Rhinolophinae</taxon>
        <taxon>Rhinolophus</taxon>
    </lineage>
</organism>
<sequence>MKCRKQGEEFLKLVDGQNEEEKEKLVDEMEKVKEMFMKEFKELTSKNSALDYQSSEIQKSNMQMKCNTGPLKDAHEFKEEEEEFDNVELIQACTSPNLFPVESSKGKSNFGRNSVKSDTDWTEGSKIEDSDISPKPTGTSIKTLTENIEKMVPSHRNVSKPAGGITVAEAFLKGEFKEELKCADGGDDD</sequence>
<feature type="region of interest" description="Disordered" evidence="1">
    <location>
        <begin position="101"/>
        <end position="141"/>
    </location>
</feature>
<feature type="compositionally biased region" description="Basic and acidic residues" evidence="1">
    <location>
        <begin position="115"/>
        <end position="129"/>
    </location>
</feature>
<name>A0A7J7W863_RHIFE</name>
<protein>
    <submittedName>
        <fullName evidence="2">Uncharacterized protein</fullName>
    </submittedName>
</protein>